<evidence type="ECO:0000256" key="9">
    <source>
        <dbReference type="ARBA" id="ARBA00023125"/>
    </source>
</evidence>
<dbReference type="EC" id="5.6.2.4" evidence="13"/>
<dbReference type="GO" id="GO:0043138">
    <property type="term" value="F:3'-5' DNA helicase activity"/>
    <property type="evidence" value="ECO:0007669"/>
    <property type="project" value="UniProtKB-EC"/>
</dbReference>
<keyword evidence="3 15" id="KW-0547">Nucleotide-binding</keyword>
<evidence type="ECO:0000256" key="12">
    <source>
        <dbReference type="ARBA" id="ARBA00034617"/>
    </source>
</evidence>
<dbReference type="SUPFAM" id="SSF52980">
    <property type="entry name" value="Restriction endonuclease-like"/>
    <property type="match status" value="1"/>
</dbReference>
<dbReference type="Gene3D" id="1.10.486.10">
    <property type="entry name" value="PCRA, domain 4"/>
    <property type="match status" value="1"/>
</dbReference>
<evidence type="ECO:0000313" key="18">
    <source>
        <dbReference type="EMBL" id="VYS74098.1"/>
    </source>
</evidence>
<dbReference type="InterPro" id="IPR000212">
    <property type="entry name" value="DNA_helicase_UvrD/REP"/>
</dbReference>
<evidence type="ECO:0000256" key="1">
    <source>
        <dbReference type="ARBA" id="ARBA00009922"/>
    </source>
</evidence>
<dbReference type="InterPro" id="IPR014017">
    <property type="entry name" value="DNA_helicase_UvrD-like_C"/>
</dbReference>
<comment type="catalytic activity">
    <reaction evidence="14">
        <text>ATP + H2O = ADP + phosphate + H(+)</text>
        <dbReference type="Rhea" id="RHEA:13065"/>
        <dbReference type="ChEBI" id="CHEBI:15377"/>
        <dbReference type="ChEBI" id="CHEBI:15378"/>
        <dbReference type="ChEBI" id="CHEBI:30616"/>
        <dbReference type="ChEBI" id="CHEBI:43474"/>
        <dbReference type="ChEBI" id="CHEBI:456216"/>
        <dbReference type="EC" id="5.6.2.4"/>
    </reaction>
</comment>
<evidence type="ECO:0000259" key="16">
    <source>
        <dbReference type="PROSITE" id="PS51198"/>
    </source>
</evidence>
<dbReference type="InterPro" id="IPR027417">
    <property type="entry name" value="P-loop_NTPase"/>
</dbReference>
<feature type="binding site" evidence="15">
    <location>
        <begin position="46"/>
        <end position="53"/>
    </location>
    <ligand>
        <name>ATP</name>
        <dbReference type="ChEBI" id="CHEBI:30616"/>
    </ligand>
</feature>
<dbReference type="Pfam" id="PF12705">
    <property type="entry name" value="PDDEXK_1"/>
    <property type="match status" value="1"/>
</dbReference>
<dbReference type="CDD" id="cd17932">
    <property type="entry name" value="DEXQc_UvrD"/>
    <property type="match status" value="1"/>
</dbReference>
<dbReference type="GO" id="GO:0005524">
    <property type="term" value="F:ATP binding"/>
    <property type="evidence" value="ECO:0007669"/>
    <property type="project" value="UniProtKB-UniRule"/>
</dbReference>
<accession>A0A6N2R0S9</accession>
<keyword evidence="5 15" id="KW-0378">Hydrolase</keyword>
<dbReference type="SUPFAM" id="SSF52540">
    <property type="entry name" value="P-loop containing nucleoside triphosphate hydrolases"/>
    <property type="match status" value="1"/>
</dbReference>
<evidence type="ECO:0000256" key="13">
    <source>
        <dbReference type="ARBA" id="ARBA00034808"/>
    </source>
</evidence>
<evidence type="ECO:0000256" key="7">
    <source>
        <dbReference type="ARBA" id="ARBA00022839"/>
    </source>
</evidence>
<keyword evidence="10" id="KW-0234">DNA repair</keyword>
<keyword evidence="11" id="KW-0413">Isomerase</keyword>
<dbReference type="GO" id="GO:0033202">
    <property type="term" value="C:DNA helicase complex"/>
    <property type="evidence" value="ECO:0007669"/>
    <property type="project" value="TreeGrafter"/>
</dbReference>
<name>A0A6N2R0S9_9ACTO</name>
<keyword evidence="7" id="KW-0269">Exonuclease</keyword>
<keyword evidence="9" id="KW-0238">DNA-binding</keyword>
<evidence type="ECO:0000256" key="14">
    <source>
        <dbReference type="ARBA" id="ARBA00048988"/>
    </source>
</evidence>
<evidence type="ECO:0000256" key="8">
    <source>
        <dbReference type="ARBA" id="ARBA00022840"/>
    </source>
</evidence>
<protein>
    <recommendedName>
        <fullName evidence="13">DNA 3'-5' helicase</fullName>
        <ecNumber evidence="13">5.6.2.4</ecNumber>
    </recommendedName>
</protein>
<feature type="domain" description="UvrD-like helicase C-terminal" evidence="17">
    <location>
        <begin position="351"/>
        <end position="669"/>
    </location>
</feature>
<dbReference type="GO" id="GO:0004527">
    <property type="term" value="F:exonuclease activity"/>
    <property type="evidence" value="ECO:0007669"/>
    <property type="project" value="UniProtKB-KW"/>
</dbReference>
<dbReference type="InterPro" id="IPR038726">
    <property type="entry name" value="PDDEXK_AddAB-type"/>
</dbReference>
<proteinExistence type="inferred from homology"/>
<gene>
    <name evidence="18" type="primary">pcrA_1</name>
    <name evidence="18" type="ORF">AOLFYP35_00120</name>
</gene>
<evidence type="ECO:0000256" key="2">
    <source>
        <dbReference type="ARBA" id="ARBA00022722"/>
    </source>
</evidence>
<evidence type="ECO:0000256" key="10">
    <source>
        <dbReference type="ARBA" id="ARBA00023204"/>
    </source>
</evidence>
<evidence type="ECO:0000259" key="17">
    <source>
        <dbReference type="PROSITE" id="PS51217"/>
    </source>
</evidence>
<dbReference type="Pfam" id="PF00580">
    <property type="entry name" value="UvrD-helicase"/>
    <property type="match status" value="1"/>
</dbReference>
<evidence type="ECO:0000256" key="5">
    <source>
        <dbReference type="ARBA" id="ARBA00022801"/>
    </source>
</evidence>
<keyword evidence="2" id="KW-0540">Nuclease</keyword>
<evidence type="ECO:0000256" key="3">
    <source>
        <dbReference type="ARBA" id="ARBA00022741"/>
    </source>
</evidence>
<dbReference type="PANTHER" id="PTHR11070:SF55">
    <property type="entry name" value="DNA 3'-5' HELICASE"/>
    <property type="match status" value="1"/>
</dbReference>
<comment type="similarity">
    <text evidence="1">Belongs to the helicase family. UvrD subfamily.</text>
</comment>
<evidence type="ECO:0000256" key="11">
    <source>
        <dbReference type="ARBA" id="ARBA00023235"/>
    </source>
</evidence>
<dbReference type="Gene3D" id="3.90.320.10">
    <property type="match status" value="1"/>
</dbReference>
<dbReference type="AlphaFoldDB" id="A0A6N2R0S9"/>
<dbReference type="InterPro" id="IPR011604">
    <property type="entry name" value="PDDEXK-like_dom_sf"/>
</dbReference>
<dbReference type="Gene3D" id="1.10.10.160">
    <property type="match status" value="1"/>
</dbReference>
<evidence type="ECO:0000256" key="15">
    <source>
        <dbReference type="PROSITE-ProRule" id="PRU00560"/>
    </source>
</evidence>
<sequence length="1135" mass="125295">MTIDSSQLSVDEILRLATPRSRQYFPPTDEQRAVIEAPLEPLLVVAGAGAGKTTTMSQRVLYMVAHHGIEPERILGLTFTRKAAGELGLKMRQDLGVLASNLGRSFQGDPTALTYNSFAARILGEYGATIGVDPDSRLIGQAQQVQILTEIVQNWRGEYPEEDGRYKPTSSIVAAVLALSGHIAEQNMTLDQGAKALRAFSEELEEIAQSAGKDPTGSLKSMITVNANRILLLEMARVFEDYKRSHGLIDFSDQLLLATRIVTENASVVRQVRSDYQAVLLDEFQDTSVIQMTFLSALFADHPTTAVGDPSQAIYGWRGASASALSNFLTAFSTPREAKQLTLSTAWRNDHAILQAANAVARPLRGLPRIGQESGSGSTSIKVPQVVKPPVLGPRPQAGEGEVSASYPLTYQEQLEHVVEFIRQHRVRDEKGKWNTCAVLCRRRADFPAIERALKDADIPVQVVGLGGLLDQPSVSDVRAALELASDPTNAPALMRLVTAMDIGAADLLVLNQYAKYRARQGMQAEQEHPDVFLMDAIDQLPPAGWHAPSGGPSFTAVAHERLSLLARRLEIIRQGTGRPLDEQIERAMSILGLREAIMSDPLGDGGMEMLDAFVDIAADYEAQVAGADLSGFLTWLAVAEEEEKGLPIPTSATRADAVQLLTIHSAKGLEWDSVVVFGLQDSRFPNHSASPRDWKQDPPGAKEWFNSLSELPYPVRRDYSDLPQIVPEEYGEIGIAAYFDLLASEATSSRTTAMSIFNNHMQGKSGKETNKDSIHYRQGIHHECEERRLAYVAWTRARHDLLLSGSWFDSGSLKPRDPSRYLMETVDALDLDAQQIAARPDEEGESEQLIEVDTRLRQYPILPGRSRQLVIDSAARVQALLDQSEEDLDVMDASGDPLIHDTYLLLEEREKALHSALDIRIDRVRATGISDLIGKADTWINNIRRPLPVEPQSSSVLGTIFHKWVEKELHLSTGELWDEPVEGSEALEASDQQLLAQMQENFHSLDLEQLEPIAIEEPFALTLAGISIQGRIDAVFKDTNGTYTVIDWKTSHLPGKNTPLSTWEYYARQLQLYRIAWAQREGLSPNEVQAQVCFLRGPISYSIDDIVTQTGAPVDQLESQLTQALTELQKKNPS</sequence>
<dbReference type="PROSITE" id="PS51217">
    <property type="entry name" value="UVRD_HELICASE_CTER"/>
    <property type="match status" value="1"/>
</dbReference>
<keyword evidence="8 15" id="KW-0067">ATP-binding</keyword>
<keyword evidence="4" id="KW-0227">DNA damage</keyword>
<dbReference type="GO" id="GO:0003677">
    <property type="term" value="F:DNA binding"/>
    <property type="evidence" value="ECO:0007669"/>
    <property type="project" value="UniProtKB-KW"/>
</dbReference>
<evidence type="ECO:0000256" key="6">
    <source>
        <dbReference type="ARBA" id="ARBA00022806"/>
    </source>
</evidence>
<feature type="domain" description="UvrD-like helicase ATP-binding" evidence="16">
    <location>
        <begin position="25"/>
        <end position="350"/>
    </location>
</feature>
<dbReference type="PROSITE" id="PS51198">
    <property type="entry name" value="UVRD_HELICASE_ATP_BIND"/>
    <property type="match status" value="1"/>
</dbReference>
<dbReference type="InterPro" id="IPR013986">
    <property type="entry name" value="DExx_box_DNA_helicase_dom_sf"/>
</dbReference>
<keyword evidence="6 15" id="KW-0347">Helicase</keyword>
<reference evidence="18" key="1">
    <citation type="submission" date="2019-11" db="EMBL/GenBank/DDBJ databases">
        <authorList>
            <person name="Feng L."/>
        </authorList>
    </citation>
    <scope>NUCLEOTIDE SEQUENCE</scope>
    <source>
        <strain evidence="18">AodontolyticusLFYP35</strain>
    </source>
</reference>
<organism evidence="18">
    <name type="scientific">Schaalia odontolytica</name>
    <dbReference type="NCBI Taxonomy" id="1660"/>
    <lineage>
        <taxon>Bacteria</taxon>
        <taxon>Bacillati</taxon>
        <taxon>Actinomycetota</taxon>
        <taxon>Actinomycetes</taxon>
        <taxon>Actinomycetales</taxon>
        <taxon>Actinomycetaceae</taxon>
        <taxon>Schaalia</taxon>
    </lineage>
</organism>
<dbReference type="GO" id="GO:0000725">
    <property type="term" value="P:recombinational repair"/>
    <property type="evidence" value="ECO:0007669"/>
    <property type="project" value="TreeGrafter"/>
</dbReference>
<dbReference type="InterPro" id="IPR014016">
    <property type="entry name" value="UvrD-like_ATP-bd"/>
</dbReference>
<dbReference type="PANTHER" id="PTHR11070">
    <property type="entry name" value="UVRD / RECB / PCRA DNA HELICASE FAMILY MEMBER"/>
    <property type="match status" value="1"/>
</dbReference>
<dbReference type="GO" id="GO:0005829">
    <property type="term" value="C:cytosol"/>
    <property type="evidence" value="ECO:0007669"/>
    <property type="project" value="TreeGrafter"/>
</dbReference>
<dbReference type="Pfam" id="PF13361">
    <property type="entry name" value="UvrD_C"/>
    <property type="match status" value="2"/>
</dbReference>
<evidence type="ECO:0000256" key="4">
    <source>
        <dbReference type="ARBA" id="ARBA00022763"/>
    </source>
</evidence>
<dbReference type="InterPro" id="IPR011335">
    <property type="entry name" value="Restrct_endonuc-II-like"/>
</dbReference>
<dbReference type="EMBL" id="CACRSM010000001">
    <property type="protein sequence ID" value="VYS74098.1"/>
    <property type="molecule type" value="Genomic_DNA"/>
</dbReference>
<dbReference type="Gene3D" id="3.40.50.300">
    <property type="entry name" value="P-loop containing nucleotide triphosphate hydrolases"/>
    <property type="match status" value="3"/>
</dbReference>
<comment type="catalytic activity">
    <reaction evidence="12">
        <text>Couples ATP hydrolysis with the unwinding of duplex DNA by translocating in the 3'-5' direction.</text>
        <dbReference type="EC" id="5.6.2.4"/>
    </reaction>
</comment>